<sequence length="821" mass="90527">MKFKHPFAGEHSVTCGLGCLNMSILYSVVQDCKNKHMLLKNLMEEKQLDFNQPFLSVRRFSSTVVSPEADERNKIDKSLPKLPPLPVYKSELKSGPVRHPGAVPFLWEQTPGRPKNESKSQTKAPPVAPKLPPGRVSNDKQQASDKGSKGPTATWFQTGNVHSSSQDVSNLEKKNATSYEISKEGAEDKSSSGSEGDEAYLDALDTLSRSESFFMNCSVSGVSGWDGPNVKPTGTFSTDPQTRDFMMGRFLPAAKAMAAETPQCATRKQLVAREQSRQVNKVLREDNRPLLNHSRPNAFPHYAQELDAEGGEDEGDAFDGSENLSATVCGLLPRFCLKNSFCLLNPVPGMKMEAQLPVSSVRRIQAKSSYVYSCSEAEKKNARDAVREQRLMDGQQTALEVKCKSKQIMGKSDHQKLDGSSLYKRLQGNGLTSYQNGYSQSSIREEKGFPGLPKKEKNSRVSGFDMHRNGPKNFRELLKFESTELESESPVVEKTVYIDSIHSKKSPNSSSFDKKGYTDYRGNDLEIPEKSSDIKATPSIDSSLQDSKCSSSVNEKALIQTKGSESFDSCSMSCSDKSTHDLQMDMMKSGSIHEEDLFQDSITLKSSKVADQQSVDLERPHSRNLGGQQDYCALNEDSLSFSSLKVADDKKIGMESKNPMELGDKESPYALIKDPITLESSRMALDKMISSERPGPIKSGTEESSRALNQSLITKVVNHEKIDLENQRLVKGSAHGSSLQTPLALLLPKSPSDSWLKRTLPTISSRNSSSRSSLAAHSCLSGQVSKTSTLDPKWETMVKISNVHTGHLRFSEELLTPIPEA</sequence>
<evidence type="ECO:0000313" key="2">
    <source>
        <dbReference type="EMBL" id="KAF3444012.1"/>
    </source>
</evidence>
<name>A0A8K0H1M0_9ROSA</name>
<dbReference type="EMBL" id="VOIH02000006">
    <property type="protein sequence ID" value="KAF3444012.1"/>
    <property type="molecule type" value="Genomic_DNA"/>
</dbReference>
<evidence type="ECO:0000313" key="3">
    <source>
        <dbReference type="Proteomes" id="UP000796880"/>
    </source>
</evidence>
<dbReference type="PANTHER" id="PTHR33671">
    <property type="entry name" value="N-METHYLTRANSFERASE, PUTATIVE (DUF688)-RELATED"/>
    <property type="match status" value="1"/>
</dbReference>
<proteinExistence type="predicted"/>
<keyword evidence="3" id="KW-1185">Reference proteome</keyword>
<organism evidence="2 3">
    <name type="scientific">Rhamnella rubrinervis</name>
    <dbReference type="NCBI Taxonomy" id="2594499"/>
    <lineage>
        <taxon>Eukaryota</taxon>
        <taxon>Viridiplantae</taxon>
        <taxon>Streptophyta</taxon>
        <taxon>Embryophyta</taxon>
        <taxon>Tracheophyta</taxon>
        <taxon>Spermatophyta</taxon>
        <taxon>Magnoliopsida</taxon>
        <taxon>eudicotyledons</taxon>
        <taxon>Gunneridae</taxon>
        <taxon>Pentapetalae</taxon>
        <taxon>rosids</taxon>
        <taxon>fabids</taxon>
        <taxon>Rosales</taxon>
        <taxon>Rhamnaceae</taxon>
        <taxon>rhamnoid group</taxon>
        <taxon>Rhamneae</taxon>
        <taxon>Rhamnella</taxon>
    </lineage>
</organism>
<reference evidence="2" key="1">
    <citation type="submission" date="2020-03" db="EMBL/GenBank/DDBJ databases">
        <title>A high-quality chromosome-level genome assembly of a woody plant with both climbing and erect habits, Rhamnella rubrinervis.</title>
        <authorList>
            <person name="Lu Z."/>
            <person name="Yang Y."/>
            <person name="Zhu X."/>
            <person name="Sun Y."/>
        </authorList>
    </citation>
    <scope>NUCLEOTIDE SEQUENCE</scope>
    <source>
        <strain evidence="2">BYM</strain>
        <tissue evidence="2">Leaf</tissue>
    </source>
</reference>
<feature type="region of interest" description="Disordered" evidence="1">
    <location>
        <begin position="523"/>
        <end position="547"/>
    </location>
</feature>
<dbReference type="Pfam" id="PF05097">
    <property type="entry name" value="DUF688"/>
    <property type="match status" value="1"/>
</dbReference>
<evidence type="ECO:0000256" key="1">
    <source>
        <dbReference type="SAM" id="MobiDB-lite"/>
    </source>
</evidence>
<protein>
    <submittedName>
        <fullName evidence="2">Uncharacterized protein</fullName>
    </submittedName>
</protein>
<dbReference type="PANTHER" id="PTHR33671:SF2">
    <property type="entry name" value="N-METHYLTRANSFERASE, PUTATIVE (DUF688)-RELATED"/>
    <property type="match status" value="1"/>
</dbReference>
<feature type="compositionally biased region" description="Basic and acidic residues" evidence="1">
    <location>
        <begin position="523"/>
        <end position="533"/>
    </location>
</feature>
<feature type="region of interest" description="Disordered" evidence="1">
    <location>
        <begin position="100"/>
        <end position="197"/>
    </location>
</feature>
<dbReference type="InterPro" id="IPR007789">
    <property type="entry name" value="DUF688"/>
</dbReference>
<comment type="caution">
    <text evidence="2">The sequence shown here is derived from an EMBL/GenBank/DDBJ whole genome shotgun (WGS) entry which is preliminary data.</text>
</comment>
<accession>A0A8K0H1M0</accession>
<feature type="compositionally biased region" description="Polar residues" evidence="1">
    <location>
        <begin position="154"/>
        <end position="169"/>
    </location>
</feature>
<feature type="compositionally biased region" description="Basic and acidic residues" evidence="1">
    <location>
        <begin position="443"/>
        <end position="468"/>
    </location>
</feature>
<dbReference type="AlphaFoldDB" id="A0A8K0H1M0"/>
<feature type="region of interest" description="Disordered" evidence="1">
    <location>
        <begin position="434"/>
        <end position="468"/>
    </location>
</feature>
<dbReference type="Proteomes" id="UP000796880">
    <property type="component" value="Unassembled WGS sequence"/>
</dbReference>
<gene>
    <name evidence="2" type="ORF">FNV43_RR13702</name>
</gene>
<feature type="compositionally biased region" description="Basic and acidic residues" evidence="1">
    <location>
        <begin position="170"/>
        <end position="190"/>
    </location>
</feature>
<dbReference type="OrthoDB" id="677721at2759"/>